<feature type="region of interest" description="Disordered" evidence="1">
    <location>
        <begin position="39"/>
        <end position="81"/>
    </location>
</feature>
<keyword evidence="3" id="KW-1185">Reference proteome</keyword>
<reference evidence="2 3" key="1">
    <citation type="journal article" date="2024" name="Nat. Commun.">
        <title>Phylogenomics reveals the evolutionary origins of lichenization in chlorophyte algae.</title>
        <authorList>
            <person name="Puginier C."/>
            <person name="Libourel C."/>
            <person name="Otte J."/>
            <person name="Skaloud P."/>
            <person name="Haon M."/>
            <person name="Grisel S."/>
            <person name="Petersen M."/>
            <person name="Berrin J.G."/>
            <person name="Delaux P.M."/>
            <person name="Dal Grande F."/>
            <person name="Keller J."/>
        </authorList>
    </citation>
    <scope>NUCLEOTIDE SEQUENCE [LARGE SCALE GENOMIC DNA]</scope>
    <source>
        <strain evidence="2 3">SAG 2043</strain>
    </source>
</reference>
<comment type="caution">
    <text evidence="2">The sequence shown here is derived from an EMBL/GenBank/DDBJ whole genome shotgun (WGS) entry which is preliminary data.</text>
</comment>
<accession>A0AAW1QR72</accession>
<gene>
    <name evidence="2" type="ORF">WJX72_006615</name>
</gene>
<evidence type="ECO:0000313" key="3">
    <source>
        <dbReference type="Proteomes" id="UP001489004"/>
    </source>
</evidence>
<evidence type="ECO:0000256" key="1">
    <source>
        <dbReference type="SAM" id="MobiDB-lite"/>
    </source>
</evidence>
<sequence>MLFVRAQAGILLTASSRIKCTKAGYRSAAGLALHCQRHLPSRHSSRHIRSKSQPSTAPQGNHKEEASCGHVQPGTRWWPSD</sequence>
<evidence type="ECO:0008006" key="4">
    <source>
        <dbReference type="Google" id="ProtNLM"/>
    </source>
</evidence>
<name>A0AAW1QR72_9CHLO</name>
<dbReference type="Proteomes" id="UP001489004">
    <property type="component" value="Unassembled WGS sequence"/>
</dbReference>
<dbReference type="EMBL" id="JALJOR010000002">
    <property type="protein sequence ID" value="KAK9823949.1"/>
    <property type="molecule type" value="Genomic_DNA"/>
</dbReference>
<evidence type="ECO:0000313" key="2">
    <source>
        <dbReference type="EMBL" id="KAK9823949.1"/>
    </source>
</evidence>
<proteinExistence type="predicted"/>
<protein>
    <recommendedName>
        <fullName evidence="4">Secreted protein</fullName>
    </recommendedName>
</protein>
<dbReference type="AlphaFoldDB" id="A0AAW1QR72"/>
<organism evidence="2 3">
    <name type="scientific">[Myrmecia] bisecta</name>
    <dbReference type="NCBI Taxonomy" id="41462"/>
    <lineage>
        <taxon>Eukaryota</taxon>
        <taxon>Viridiplantae</taxon>
        <taxon>Chlorophyta</taxon>
        <taxon>core chlorophytes</taxon>
        <taxon>Trebouxiophyceae</taxon>
        <taxon>Trebouxiales</taxon>
        <taxon>Trebouxiaceae</taxon>
        <taxon>Myrmecia</taxon>
    </lineage>
</organism>
<feature type="compositionally biased region" description="Basic residues" evidence="1">
    <location>
        <begin position="39"/>
        <end position="50"/>
    </location>
</feature>